<accession>A0A1Y0I5A0</accession>
<evidence type="ECO:0000313" key="5">
    <source>
        <dbReference type="Proteomes" id="UP000196027"/>
    </source>
</evidence>
<dbReference type="Proteomes" id="UP000196027">
    <property type="component" value="Chromosome"/>
</dbReference>
<organism evidence="4 5">
    <name type="scientific">Oleiphilus messinensis</name>
    <dbReference type="NCBI Taxonomy" id="141451"/>
    <lineage>
        <taxon>Bacteria</taxon>
        <taxon>Pseudomonadati</taxon>
        <taxon>Pseudomonadota</taxon>
        <taxon>Gammaproteobacteria</taxon>
        <taxon>Oceanospirillales</taxon>
        <taxon>Oleiphilaceae</taxon>
        <taxon>Oleiphilus</taxon>
    </lineage>
</organism>
<dbReference type="InterPro" id="IPR025924">
    <property type="entry name" value="YHYH_dom"/>
</dbReference>
<gene>
    <name evidence="4" type="ORF">OLMES_0521</name>
</gene>
<reference evidence="4 5" key="1">
    <citation type="submission" date="2017-05" db="EMBL/GenBank/DDBJ databases">
        <title>Genomic insights into alkan degradation activity of Oleiphilus messinensis.</title>
        <authorList>
            <person name="Kozyavkin S.A."/>
            <person name="Slesarev A.I."/>
            <person name="Golyshin P.N."/>
            <person name="Korzhenkov A."/>
            <person name="Golyshina O.N."/>
            <person name="Toshchakov S.V."/>
        </authorList>
    </citation>
    <scope>NUCLEOTIDE SEQUENCE [LARGE SCALE GENOMIC DNA]</scope>
    <source>
        <strain evidence="4 5">ME102</strain>
    </source>
</reference>
<feature type="region of interest" description="Disordered" evidence="1">
    <location>
        <begin position="542"/>
        <end position="571"/>
    </location>
</feature>
<dbReference type="EMBL" id="CP021425">
    <property type="protein sequence ID" value="ARU54624.1"/>
    <property type="molecule type" value="Genomic_DNA"/>
</dbReference>
<evidence type="ECO:0000256" key="1">
    <source>
        <dbReference type="SAM" id="MobiDB-lite"/>
    </source>
</evidence>
<dbReference type="KEGG" id="ome:OLMES_0521"/>
<feature type="domain" description="YHYH" evidence="3">
    <location>
        <begin position="301"/>
        <end position="514"/>
    </location>
</feature>
<name>A0A1Y0I5A0_9GAMM</name>
<dbReference type="RefSeq" id="WP_087459802.1">
    <property type="nucleotide sequence ID" value="NZ_CP021425.1"/>
</dbReference>
<feature type="chain" id="PRO_5012508007" description="YHYH domain-containing protein" evidence="2">
    <location>
        <begin position="27"/>
        <end position="571"/>
    </location>
</feature>
<keyword evidence="2" id="KW-0732">Signal</keyword>
<feature type="signal peptide" evidence="2">
    <location>
        <begin position="1"/>
        <end position="26"/>
    </location>
</feature>
<evidence type="ECO:0000259" key="3">
    <source>
        <dbReference type="Pfam" id="PF14240"/>
    </source>
</evidence>
<protein>
    <recommendedName>
        <fullName evidence="3">YHYH domain-containing protein</fullName>
    </recommendedName>
</protein>
<feature type="compositionally biased region" description="Gly residues" evidence="1">
    <location>
        <begin position="548"/>
        <end position="571"/>
    </location>
</feature>
<dbReference type="OrthoDB" id="9796530at2"/>
<evidence type="ECO:0000313" key="4">
    <source>
        <dbReference type="EMBL" id="ARU54624.1"/>
    </source>
</evidence>
<sequence length="571" mass="59279">MTHPIWQSRLLPLASLSLLCSGSISAAEQVGSFAFLGNNESFAVSDAQQLAIWGGSGSETLLISGTPVLQVDANVERIEFPNALADYTFAIQGTQISILSGATAVVSLYGLNGDLTLVFADGAAPLQLSGLNSANLGDAALSTTAGSLTATLNTQITSSTAGGGSGTSNALYDSWVLNTDNERARHIADDSGQKVLVNIQSVTQVSDSTGDYAQVSATGIPDYVVSASQDLVTWLNSRPKASSDFIGGATTISAGDEIQFGQNIGYDSTNQMSECGQNEGFGYWPPGPVCPEDTSKVGLFPESPEINADDCDTGLSAIGYAINGVSMYGWSDGQSYNSEGAWQSLAPLAEVYDVDICGGHAANGDYHHHFYSACWAETAGDTGTGHSPVYGFAADGYPVYGPWHDTGVIAQSCWKVRDFTAGSATGCDGDGVRNCVMVDQYDPTAGVTGADAEGPTTSGTYTSLSGNTFDTTAGFFFEDYYYDSSCSSEGEAMLDQYNGHEHDDLGYHYHVTITSANDTTPAFPYMSGPRFRGKLQSNAITSCSTGIPNGGGNEGGGGNDGGGGGTQPPPR</sequence>
<evidence type="ECO:0000256" key="2">
    <source>
        <dbReference type="SAM" id="SignalP"/>
    </source>
</evidence>
<dbReference type="Pfam" id="PF14240">
    <property type="entry name" value="YHYH"/>
    <property type="match status" value="1"/>
</dbReference>
<keyword evidence="5" id="KW-1185">Reference proteome</keyword>
<proteinExistence type="predicted"/>
<dbReference type="AlphaFoldDB" id="A0A1Y0I5A0"/>